<evidence type="ECO:0000313" key="11">
    <source>
        <dbReference type="EMBL" id="SVB73503.1"/>
    </source>
</evidence>
<dbReference type="SUPFAM" id="SSF54211">
    <property type="entry name" value="Ribosomal protein S5 domain 2-like"/>
    <property type="match status" value="1"/>
</dbReference>
<dbReference type="Pfam" id="PF06745">
    <property type="entry name" value="ATPase"/>
    <property type="match status" value="1"/>
</dbReference>
<feature type="domain" description="RecA family profile 1" evidence="10">
    <location>
        <begin position="67"/>
        <end position="216"/>
    </location>
</feature>
<dbReference type="SMART" id="SM00382">
    <property type="entry name" value="AAA"/>
    <property type="match status" value="1"/>
</dbReference>
<evidence type="ECO:0000256" key="3">
    <source>
        <dbReference type="ARBA" id="ARBA00022763"/>
    </source>
</evidence>
<keyword evidence="4" id="KW-0862">Zinc</keyword>
<keyword evidence="8" id="KW-0238">DNA-binding</keyword>
<dbReference type="GO" id="GO:0005524">
    <property type="term" value="F:ATP binding"/>
    <property type="evidence" value="ECO:0007669"/>
    <property type="project" value="UniProtKB-KW"/>
</dbReference>
<dbReference type="PANTHER" id="PTHR32472:SF10">
    <property type="entry name" value="DNA REPAIR PROTEIN RADA-LIKE PROTEIN"/>
    <property type="match status" value="1"/>
</dbReference>
<evidence type="ECO:0000256" key="4">
    <source>
        <dbReference type="ARBA" id="ARBA00022771"/>
    </source>
</evidence>
<keyword evidence="5" id="KW-0378">Hydrolase</keyword>
<dbReference type="GO" id="GO:0140664">
    <property type="term" value="F:ATP-dependent DNA damage sensor activity"/>
    <property type="evidence" value="ECO:0007669"/>
    <property type="project" value="InterPro"/>
</dbReference>
<dbReference type="InterPro" id="IPR020568">
    <property type="entry name" value="Ribosomal_Su5_D2-typ_SF"/>
</dbReference>
<dbReference type="NCBIfam" id="TIGR00416">
    <property type="entry name" value="sms"/>
    <property type="match status" value="1"/>
</dbReference>
<dbReference type="Pfam" id="PF18073">
    <property type="entry name" value="Zn_ribbon_LapB"/>
    <property type="match status" value="1"/>
</dbReference>
<keyword evidence="9" id="KW-0234">DNA repair</keyword>
<dbReference type="SUPFAM" id="SSF52540">
    <property type="entry name" value="P-loop containing nucleoside triphosphate hydrolases"/>
    <property type="match status" value="1"/>
</dbReference>
<evidence type="ECO:0000256" key="9">
    <source>
        <dbReference type="ARBA" id="ARBA00023204"/>
    </source>
</evidence>
<keyword evidence="2" id="KW-0547">Nucleotide-binding</keyword>
<dbReference type="PRINTS" id="PR01874">
    <property type="entry name" value="DNAREPAIRADA"/>
</dbReference>
<dbReference type="PANTHER" id="PTHR32472">
    <property type="entry name" value="DNA REPAIR PROTEIN RADA"/>
    <property type="match status" value="1"/>
</dbReference>
<dbReference type="InterPro" id="IPR004504">
    <property type="entry name" value="DNA_repair_RadA"/>
</dbReference>
<sequence>MAKTLTEYVCQSCGHRAPKWLGKCPECEAWNTLAEEKVKVTSSNRKAGNGAVDVKSVQPVTAVEALTQNRLITGIGEFDRTLGGGLVEGSLTLIGGDPGIGKSTLLLQSMGEMAKSGAKVLYVSGEESPAQIKLRADRLGALSDNLLVCSEICIEDVLRVVDQVQPDALVLDSIQTFFTADLQSAPGSIGQVREVAFKIFQDVKKRAMPALLIGHITKDGAIAGPKSLEHIVDTVIYFEGEKGHSYRILRTIKNRFGSTPEIGVFEMLPKGLVGVKNPSDIFLSERPADSPGSIIVSSMEGSRPLLVEVQALVTSSSSIGMPRRMSAGFDHNRTSLLVAIMEKRLGLNLQGEDIFINIAGGLKISEPAV</sequence>
<organism evidence="11">
    <name type="scientific">marine metagenome</name>
    <dbReference type="NCBI Taxonomy" id="408172"/>
    <lineage>
        <taxon>unclassified sequences</taxon>
        <taxon>metagenomes</taxon>
        <taxon>ecological metagenomes</taxon>
    </lineage>
</organism>
<dbReference type="EMBL" id="UINC01055057">
    <property type="protein sequence ID" value="SVB73503.1"/>
    <property type="molecule type" value="Genomic_DNA"/>
</dbReference>
<dbReference type="GO" id="GO:0008270">
    <property type="term" value="F:zinc ion binding"/>
    <property type="evidence" value="ECO:0007669"/>
    <property type="project" value="UniProtKB-KW"/>
</dbReference>
<dbReference type="FunFam" id="3.40.50.300:FF:000050">
    <property type="entry name" value="DNA repair protein RadA"/>
    <property type="match status" value="1"/>
</dbReference>
<feature type="non-terminal residue" evidence="11">
    <location>
        <position position="369"/>
    </location>
</feature>
<keyword evidence="3" id="KW-0227">DNA damage</keyword>
<dbReference type="GO" id="GO:0016787">
    <property type="term" value="F:hydrolase activity"/>
    <property type="evidence" value="ECO:0007669"/>
    <property type="project" value="UniProtKB-KW"/>
</dbReference>
<dbReference type="InterPro" id="IPR020588">
    <property type="entry name" value="RecA_ATP-bd"/>
</dbReference>
<evidence type="ECO:0000259" key="10">
    <source>
        <dbReference type="PROSITE" id="PS50162"/>
    </source>
</evidence>
<evidence type="ECO:0000256" key="1">
    <source>
        <dbReference type="ARBA" id="ARBA00022723"/>
    </source>
</evidence>
<dbReference type="AlphaFoldDB" id="A0A382GFW9"/>
<evidence type="ECO:0000256" key="7">
    <source>
        <dbReference type="ARBA" id="ARBA00023016"/>
    </source>
</evidence>
<dbReference type="CDD" id="cd01121">
    <property type="entry name" value="RadA_SMS_N"/>
    <property type="match status" value="1"/>
</dbReference>
<evidence type="ECO:0000256" key="2">
    <source>
        <dbReference type="ARBA" id="ARBA00022741"/>
    </source>
</evidence>
<reference evidence="11" key="1">
    <citation type="submission" date="2018-05" db="EMBL/GenBank/DDBJ databases">
        <authorList>
            <person name="Lanie J.A."/>
            <person name="Ng W.-L."/>
            <person name="Kazmierczak K.M."/>
            <person name="Andrzejewski T.M."/>
            <person name="Davidsen T.M."/>
            <person name="Wayne K.J."/>
            <person name="Tettelin H."/>
            <person name="Glass J.I."/>
            <person name="Rusch D."/>
            <person name="Podicherti R."/>
            <person name="Tsui H.-C.T."/>
            <person name="Winkler M.E."/>
        </authorList>
    </citation>
    <scope>NUCLEOTIDE SEQUENCE</scope>
</reference>
<evidence type="ECO:0000256" key="5">
    <source>
        <dbReference type="ARBA" id="ARBA00022801"/>
    </source>
</evidence>
<gene>
    <name evidence="11" type="ORF">METZ01_LOCUS226357</name>
</gene>
<name>A0A382GFW9_9ZZZZ</name>
<accession>A0A382GFW9</accession>
<dbReference type="InterPro" id="IPR041166">
    <property type="entry name" value="Rubredoxin_2"/>
</dbReference>
<dbReference type="GO" id="GO:0005829">
    <property type="term" value="C:cytosol"/>
    <property type="evidence" value="ECO:0007669"/>
    <property type="project" value="TreeGrafter"/>
</dbReference>
<proteinExistence type="predicted"/>
<keyword evidence="7" id="KW-0346">Stress response</keyword>
<evidence type="ECO:0000256" key="6">
    <source>
        <dbReference type="ARBA" id="ARBA00022840"/>
    </source>
</evidence>
<dbReference type="Gene3D" id="3.40.50.300">
    <property type="entry name" value="P-loop containing nucleotide triphosphate hydrolases"/>
    <property type="match status" value="1"/>
</dbReference>
<keyword evidence="4" id="KW-0863">Zinc-finger</keyword>
<keyword evidence="6" id="KW-0067">ATP-binding</keyword>
<evidence type="ECO:0000256" key="8">
    <source>
        <dbReference type="ARBA" id="ARBA00023125"/>
    </source>
</evidence>
<dbReference type="InterPro" id="IPR014774">
    <property type="entry name" value="KaiC-like_dom"/>
</dbReference>
<keyword evidence="1" id="KW-0479">Metal-binding</keyword>
<dbReference type="GO" id="GO:0003684">
    <property type="term" value="F:damaged DNA binding"/>
    <property type="evidence" value="ECO:0007669"/>
    <property type="project" value="InterPro"/>
</dbReference>
<dbReference type="PROSITE" id="PS50162">
    <property type="entry name" value="RECA_2"/>
    <property type="match status" value="1"/>
</dbReference>
<dbReference type="GO" id="GO:0000725">
    <property type="term" value="P:recombinational repair"/>
    <property type="evidence" value="ECO:0007669"/>
    <property type="project" value="TreeGrafter"/>
</dbReference>
<protein>
    <recommendedName>
        <fullName evidence="10">RecA family profile 1 domain-containing protein</fullName>
    </recommendedName>
</protein>
<dbReference type="InterPro" id="IPR027417">
    <property type="entry name" value="P-loop_NTPase"/>
</dbReference>
<dbReference type="InterPro" id="IPR003593">
    <property type="entry name" value="AAA+_ATPase"/>
</dbReference>